<organism evidence="3 4">
    <name type="scientific">Spongiibacter nanhainus</name>
    <dbReference type="NCBI Taxonomy" id="2794344"/>
    <lineage>
        <taxon>Bacteria</taxon>
        <taxon>Pseudomonadati</taxon>
        <taxon>Pseudomonadota</taxon>
        <taxon>Gammaproteobacteria</taxon>
        <taxon>Cellvibrionales</taxon>
        <taxon>Spongiibacteraceae</taxon>
        <taxon>Spongiibacter</taxon>
    </lineage>
</organism>
<dbReference type="InterPro" id="IPR002347">
    <property type="entry name" value="SDR_fam"/>
</dbReference>
<gene>
    <name evidence="3" type="ORF">I6N98_11035</name>
</gene>
<dbReference type="PANTHER" id="PTHR43669">
    <property type="entry name" value="5-KETO-D-GLUCONATE 5-REDUCTASE"/>
    <property type="match status" value="1"/>
</dbReference>
<dbReference type="Pfam" id="PF13561">
    <property type="entry name" value="adh_short_C2"/>
    <property type="match status" value="1"/>
</dbReference>
<dbReference type="KEGG" id="snan:I6N98_11035"/>
<comment type="similarity">
    <text evidence="1">Belongs to the short-chain dehydrogenases/reductases (SDR) family.</text>
</comment>
<keyword evidence="4" id="KW-1185">Reference proteome</keyword>
<evidence type="ECO:0000256" key="2">
    <source>
        <dbReference type="ARBA" id="ARBA00023002"/>
    </source>
</evidence>
<dbReference type="EC" id="1.1.1.47" evidence="3"/>
<dbReference type="FunFam" id="3.40.50.720:FF:000084">
    <property type="entry name" value="Short-chain dehydrogenase reductase"/>
    <property type="match status" value="1"/>
</dbReference>
<evidence type="ECO:0000313" key="3">
    <source>
        <dbReference type="EMBL" id="QQD16919.1"/>
    </source>
</evidence>
<accession>A0A7T4QY91</accession>
<protein>
    <submittedName>
        <fullName evidence="3">Glucose 1-dehydrogenase</fullName>
        <ecNumber evidence="3">1.1.1.47</ecNumber>
    </submittedName>
</protein>
<evidence type="ECO:0000256" key="1">
    <source>
        <dbReference type="ARBA" id="ARBA00006484"/>
    </source>
</evidence>
<dbReference type="Gene3D" id="3.40.50.720">
    <property type="entry name" value="NAD(P)-binding Rossmann-like Domain"/>
    <property type="match status" value="1"/>
</dbReference>
<dbReference type="NCBIfam" id="NF005559">
    <property type="entry name" value="PRK07231.1"/>
    <property type="match status" value="1"/>
</dbReference>
<dbReference type="InterPro" id="IPR020904">
    <property type="entry name" value="Sc_DH/Rdtase_CS"/>
</dbReference>
<dbReference type="CDD" id="cd05233">
    <property type="entry name" value="SDR_c"/>
    <property type="match status" value="1"/>
</dbReference>
<proteinExistence type="inferred from homology"/>
<dbReference type="PRINTS" id="PR00081">
    <property type="entry name" value="GDHRDH"/>
</dbReference>
<dbReference type="Proteomes" id="UP000596063">
    <property type="component" value="Chromosome"/>
</dbReference>
<dbReference type="InterPro" id="IPR036291">
    <property type="entry name" value="NAD(P)-bd_dom_sf"/>
</dbReference>
<name>A0A7T4QY91_9GAMM</name>
<dbReference type="AlphaFoldDB" id="A0A7T4QY91"/>
<reference evidence="3 4" key="1">
    <citation type="submission" date="2020-12" db="EMBL/GenBank/DDBJ databases">
        <authorList>
            <person name="Shan Y."/>
        </authorList>
    </citation>
    <scope>NUCLEOTIDE SEQUENCE [LARGE SCALE GENOMIC DNA]</scope>
    <source>
        <strain evidence="4">csc3.9</strain>
    </source>
</reference>
<dbReference type="RefSeq" id="WP_198568421.1">
    <property type="nucleotide sequence ID" value="NZ_CP066167.1"/>
</dbReference>
<dbReference type="SUPFAM" id="SSF51735">
    <property type="entry name" value="NAD(P)-binding Rossmann-fold domains"/>
    <property type="match status" value="1"/>
</dbReference>
<evidence type="ECO:0000313" key="4">
    <source>
        <dbReference type="Proteomes" id="UP000596063"/>
    </source>
</evidence>
<dbReference type="GO" id="GO:0047936">
    <property type="term" value="F:glucose 1-dehydrogenase [NAD(P)+] activity"/>
    <property type="evidence" value="ECO:0007669"/>
    <property type="project" value="UniProtKB-EC"/>
</dbReference>
<dbReference type="PANTHER" id="PTHR43669:SF3">
    <property type="entry name" value="ALCOHOL DEHYDROGENASE, PUTATIVE (AFU_ORTHOLOGUE AFUA_3G03445)-RELATED"/>
    <property type="match status" value="1"/>
</dbReference>
<dbReference type="PRINTS" id="PR00080">
    <property type="entry name" value="SDRFAMILY"/>
</dbReference>
<sequence>MSRDYFQLQGKVALVTGASSGLGVHFAKVLAAEGATVVLAARRKEKLDANVKALEESGAKAMAVSLDVTSPDSVDSAFAAIKAQVGPVDILVNNAGVASDPLSFVDTQEDDWNWVVDTNLTGAWRVARGATLQMKEAGNGGVIINIASIYGLRTGVMKVAYNASKAAVVQMTKSMAMELNRLGIRVNALCPGWFRTEINSDYFASESGQRYVSRIPAKRLGEYEDLTVPLLLLASDASSYMNGTTLAVDGGIMETPI</sequence>
<dbReference type="PROSITE" id="PS00061">
    <property type="entry name" value="ADH_SHORT"/>
    <property type="match status" value="1"/>
</dbReference>
<keyword evidence="2 3" id="KW-0560">Oxidoreductase</keyword>
<dbReference type="EMBL" id="CP066167">
    <property type="protein sequence ID" value="QQD16919.1"/>
    <property type="molecule type" value="Genomic_DNA"/>
</dbReference>